<dbReference type="Pfam" id="PF22357">
    <property type="entry name" value="AF1548-like_C"/>
    <property type="match status" value="1"/>
</dbReference>
<evidence type="ECO:0000256" key="3">
    <source>
        <dbReference type="PROSITE-ProRule" id="PRU00492"/>
    </source>
</evidence>
<protein>
    <recommendedName>
        <fullName evidence="4">ATP-cone domain-containing protein</fullName>
    </recommendedName>
</protein>
<dbReference type="InterPro" id="IPR011856">
    <property type="entry name" value="tRNA_endonuc-like_dom_sf"/>
</dbReference>
<dbReference type="AlphaFoldDB" id="A0A1F5EL77"/>
<dbReference type="Gene3D" id="1.10.150.20">
    <property type="entry name" value="5' to 3' exonuclease, C-terminal subdomain"/>
    <property type="match status" value="1"/>
</dbReference>
<accession>A0A1F5EL77</accession>
<keyword evidence="1 3" id="KW-0547">Nucleotide-binding</keyword>
<feature type="domain" description="ATP-cone" evidence="4">
    <location>
        <begin position="4"/>
        <end position="85"/>
    </location>
</feature>
<dbReference type="Proteomes" id="UP000185891">
    <property type="component" value="Unassembled WGS sequence"/>
</dbReference>
<keyword evidence="2 3" id="KW-0067">ATP-binding</keyword>
<evidence type="ECO:0000313" key="6">
    <source>
        <dbReference type="Proteomes" id="UP000185891"/>
    </source>
</evidence>
<dbReference type="GO" id="GO:0003676">
    <property type="term" value="F:nucleic acid binding"/>
    <property type="evidence" value="ECO:0007669"/>
    <property type="project" value="InterPro"/>
</dbReference>
<dbReference type="EMBL" id="MFAA01000041">
    <property type="protein sequence ID" value="OGD68167.1"/>
    <property type="molecule type" value="Genomic_DNA"/>
</dbReference>
<evidence type="ECO:0000259" key="4">
    <source>
        <dbReference type="PROSITE" id="PS51161"/>
    </source>
</evidence>
<evidence type="ECO:0000313" key="5">
    <source>
        <dbReference type="EMBL" id="OGD68167.1"/>
    </source>
</evidence>
<dbReference type="PROSITE" id="PS51161">
    <property type="entry name" value="ATP_CONE"/>
    <property type="match status" value="1"/>
</dbReference>
<dbReference type="Gene3D" id="3.40.1350.10">
    <property type="match status" value="1"/>
</dbReference>
<dbReference type="InterPro" id="IPR005144">
    <property type="entry name" value="ATP-cone_dom"/>
</dbReference>
<dbReference type="SUPFAM" id="SSF47794">
    <property type="entry name" value="Rad51 N-terminal domain-like"/>
    <property type="match status" value="1"/>
</dbReference>
<comment type="caution">
    <text evidence="5">The sequence shown here is derived from an EMBL/GenBank/DDBJ whole genome shotgun (WGS) entry which is preliminary data.</text>
</comment>
<evidence type="ECO:0000256" key="2">
    <source>
        <dbReference type="ARBA" id="ARBA00022840"/>
    </source>
</evidence>
<reference evidence="5 6" key="1">
    <citation type="journal article" date="2016" name="Nat. Commun.">
        <title>Thousands of microbial genomes shed light on interconnected biogeochemical processes in an aquifer system.</title>
        <authorList>
            <person name="Anantharaman K."/>
            <person name="Brown C.T."/>
            <person name="Hug L.A."/>
            <person name="Sharon I."/>
            <person name="Castelle C.J."/>
            <person name="Probst A.J."/>
            <person name="Thomas B.C."/>
            <person name="Singh A."/>
            <person name="Wilkins M.J."/>
            <person name="Karaoz U."/>
            <person name="Brodie E.L."/>
            <person name="Williams K.H."/>
            <person name="Hubbard S.S."/>
            <person name="Banfield J.F."/>
        </authorList>
    </citation>
    <scope>NUCLEOTIDE SEQUENCE [LARGE SCALE GENOMIC DNA]</scope>
</reference>
<dbReference type="InterPro" id="IPR010995">
    <property type="entry name" value="DNA_repair_Rad51/TF_NusA_a-hlx"/>
</dbReference>
<organism evidence="5 6">
    <name type="scientific">Candidatus Campbellbacteria bacterium RIFCSPHIGHO2_12_FULL_35_10</name>
    <dbReference type="NCBI Taxonomy" id="1797578"/>
    <lineage>
        <taxon>Bacteria</taxon>
        <taxon>Candidatus Campbelliibacteriota</taxon>
    </lineage>
</organism>
<dbReference type="GO" id="GO:0005524">
    <property type="term" value="F:ATP binding"/>
    <property type="evidence" value="ECO:0007669"/>
    <property type="project" value="UniProtKB-UniRule"/>
</dbReference>
<sequence>MQDVYIVKLNGEKELFDVSKLKYSLRRAGADEKTIQDIALKVTGELTDGISTTKIYKKAFSLLKKKDKVIASRYSVRRAIEDLGPNGFPFEDFIGEIFRAKGYQVEVGQTVNGKCVIHEMDVIAHNDKEIIIGEIKFHNDTALKSDLKVALYVKARLDDIEEGDFYNRFGKGKEVKRYLITNTKFSGRAIQYGNCAGLNMIGWNYPSQGNLQDLVEETKVHPLTCLTSLTKKEKQEFLNQGIVLCREIIGGGENILGSIGVSGQRVKKIMDEAKNICK</sequence>
<gene>
    <name evidence="5" type="ORF">A3E89_02565</name>
</gene>
<evidence type="ECO:0000256" key="1">
    <source>
        <dbReference type="ARBA" id="ARBA00022741"/>
    </source>
</evidence>
<dbReference type="Pfam" id="PF03477">
    <property type="entry name" value="ATP-cone"/>
    <property type="match status" value="1"/>
</dbReference>
<name>A0A1F5EL77_9BACT</name>
<dbReference type="InterPro" id="IPR054374">
    <property type="entry name" value="AF1548-like_C"/>
</dbReference>
<dbReference type="SUPFAM" id="SSF52980">
    <property type="entry name" value="Restriction endonuclease-like"/>
    <property type="match status" value="1"/>
</dbReference>
<dbReference type="InterPro" id="IPR011335">
    <property type="entry name" value="Restrct_endonuc-II-like"/>
</dbReference>
<proteinExistence type="predicted"/>